<organism evidence="1 2">
    <name type="scientific">Beauveria bassiana</name>
    <name type="common">White muscardine disease fungus</name>
    <name type="synonym">Tritirachium shiotae</name>
    <dbReference type="NCBI Taxonomy" id="176275"/>
    <lineage>
        <taxon>Eukaryota</taxon>
        <taxon>Fungi</taxon>
        <taxon>Dikarya</taxon>
        <taxon>Ascomycota</taxon>
        <taxon>Pezizomycotina</taxon>
        <taxon>Sordariomycetes</taxon>
        <taxon>Hypocreomycetidae</taxon>
        <taxon>Hypocreales</taxon>
        <taxon>Cordycipitaceae</taxon>
        <taxon>Beauveria</taxon>
    </lineage>
</organism>
<evidence type="ECO:0000313" key="2">
    <source>
        <dbReference type="Proteomes" id="UP000235728"/>
    </source>
</evidence>
<dbReference type="AlphaFoldDB" id="A0A2N6NIU1"/>
<proteinExistence type="predicted"/>
<reference evidence="1 2" key="1">
    <citation type="journal article" date="2016" name="Appl. Microbiol. Biotechnol.">
        <title>Characterization of T-DNA insertion mutants with decreased virulence in the entomopathogenic fungus Beauveria bassiana JEF-007.</title>
        <authorList>
            <person name="Kim S."/>
            <person name="Lee S.J."/>
            <person name="Nai Y.S."/>
            <person name="Yu J.S."/>
            <person name="Lee M.R."/>
            <person name="Yang Y.T."/>
            <person name="Kim J.S."/>
        </authorList>
    </citation>
    <scope>NUCLEOTIDE SEQUENCE [LARGE SCALE GENOMIC DNA]</scope>
    <source>
        <strain evidence="1 2">JEF-007</strain>
    </source>
</reference>
<accession>A0A2N6NIU1</accession>
<comment type="caution">
    <text evidence="1">The sequence shown here is derived from an EMBL/GenBank/DDBJ whole genome shotgun (WGS) entry which is preliminary data.</text>
</comment>
<dbReference type="Proteomes" id="UP000235728">
    <property type="component" value="Unassembled WGS sequence"/>
</dbReference>
<protein>
    <submittedName>
        <fullName evidence="1">Uncharacterized protein</fullName>
    </submittedName>
</protein>
<sequence length="69" mass="7348">MVRYVAALKLVVSPTRLSPGRGRVVVADVGVERCLVLVGGVVNSKGIVVGNGRSDRSLVLEARGKFERE</sequence>
<gene>
    <name evidence="1" type="ORF">BM221_006861</name>
</gene>
<dbReference type="EMBL" id="MRVG01000007">
    <property type="protein sequence ID" value="PMB67199.1"/>
    <property type="molecule type" value="Genomic_DNA"/>
</dbReference>
<name>A0A2N6NIU1_BEABA</name>
<evidence type="ECO:0000313" key="1">
    <source>
        <dbReference type="EMBL" id="PMB67199.1"/>
    </source>
</evidence>